<sequence>MTFTSSIESVRDSSDGMGGEGVVDRSREPVNDGSSSSEQHNNNDTDNESHTINDQDYDIDESSNDLNTERDQTDDNSSIDENNGSDQTDVNGSIDENNNEYNDAAPEPQPDPDDDKLFEGAPLSMSETWYAS</sequence>
<evidence type="ECO:0000313" key="3">
    <source>
        <dbReference type="Proteomes" id="UP000639338"/>
    </source>
</evidence>
<keyword evidence="3" id="KW-1185">Reference proteome</keyword>
<organism evidence="2 3">
    <name type="scientific">Aphidius gifuensis</name>
    <name type="common">Parasitoid wasp</name>
    <dbReference type="NCBI Taxonomy" id="684658"/>
    <lineage>
        <taxon>Eukaryota</taxon>
        <taxon>Metazoa</taxon>
        <taxon>Ecdysozoa</taxon>
        <taxon>Arthropoda</taxon>
        <taxon>Hexapoda</taxon>
        <taxon>Insecta</taxon>
        <taxon>Pterygota</taxon>
        <taxon>Neoptera</taxon>
        <taxon>Endopterygota</taxon>
        <taxon>Hymenoptera</taxon>
        <taxon>Apocrita</taxon>
        <taxon>Ichneumonoidea</taxon>
        <taxon>Braconidae</taxon>
        <taxon>Aphidiinae</taxon>
        <taxon>Aphidius</taxon>
    </lineage>
</organism>
<comment type="caution">
    <text evidence="2">The sequence shown here is derived from an EMBL/GenBank/DDBJ whole genome shotgun (WGS) entry which is preliminary data.</text>
</comment>
<evidence type="ECO:0000256" key="1">
    <source>
        <dbReference type="SAM" id="MobiDB-lite"/>
    </source>
</evidence>
<dbReference type="EMBL" id="JACMRX010000004">
    <property type="protein sequence ID" value="KAF7991008.1"/>
    <property type="molecule type" value="Genomic_DNA"/>
</dbReference>
<dbReference type="Proteomes" id="UP000639338">
    <property type="component" value="Unassembled WGS sequence"/>
</dbReference>
<evidence type="ECO:0000313" key="2">
    <source>
        <dbReference type="EMBL" id="KAF7991008.1"/>
    </source>
</evidence>
<dbReference type="AlphaFoldDB" id="A0A835CR93"/>
<feature type="compositionally biased region" description="Polar residues" evidence="1">
    <location>
        <begin position="79"/>
        <end position="101"/>
    </location>
</feature>
<feature type="compositionally biased region" description="Basic and acidic residues" evidence="1">
    <location>
        <begin position="41"/>
        <end position="53"/>
    </location>
</feature>
<proteinExistence type="predicted"/>
<gene>
    <name evidence="2" type="ORF">HCN44_000813</name>
</gene>
<name>A0A835CR93_APHGI</name>
<reference evidence="2 3" key="1">
    <citation type="submission" date="2020-08" db="EMBL/GenBank/DDBJ databases">
        <title>Aphidius gifuensis genome sequencing and assembly.</title>
        <authorList>
            <person name="Du Z."/>
        </authorList>
    </citation>
    <scope>NUCLEOTIDE SEQUENCE [LARGE SCALE GENOMIC DNA]</scope>
    <source>
        <strain evidence="2">YNYX2018</strain>
        <tissue evidence="2">Adults</tissue>
    </source>
</reference>
<protein>
    <submittedName>
        <fullName evidence="2">Uncharacterized protein</fullName>
    </submittedName>
</protein>
<accession>A0A835CR93</accession>
<feature type="region of interest" description="Disordered" evidence="1">
    <location>
        <begin position="1"/>
        <end position="132"/>
    </location>
</feature>